<evidence type="ECO:0000313" key="3">
    <source>
        <dbReference type="EMBL" id="NKE65414.1"/>
    </source>
</evidence>
<dbReference type="InterPro" id="IPR032710">
    <property type="entry name" value="NTF2-like_dom_sf"/>
</dbReference>
<evidence type="ECO:0000259" key="2">
    <source>
        <dbReference type="Pfam" id="PF12680"/>
    </source>
</evidence>
<dbReference type="Pfam" id="PF12680">
    <property type="entry name" value="SnoaL_2"/>
    <property type="match status" value="1"/>
</dbReference>
<dbReference type="EMBL" id="VTOX01000002">
    <property type="protein sequence ID" value="NKE65414.1"/>
    <property type="molecule type" value="Genomic_DNA"/>
</dbReference>
<protein>
    <submittedName>
        <fullName evidence="3">Nuclear transport factor 2 family protein</fullName>
    </submittedName>
</protein>
<dbReference type="InterPro" id="IPR037401">
    <property type="entry name" value="SnoaL-like"/>
</dbReference>
<evidence type="ECO:0000313" key="4">
    <source>
        <dbReference type="Proteomes" id="UP000521868"/>
    </source>
</evidence>
<feature type="region of interest" description="Disordered" evidence="1">
    <location>
        <begin position="1"/>
        <end position="21"/>
    </location>
</feature>
<evidence type="ECO:0000256" key="1">
    <source>
        <dbReference type="SAM" id="MobiDB-lite"/>
    </source>
</evidence>
<gene>
    <name evidence="3" type="ORF">RAMLITH_06235</name>
</gene>
<sequence length="178" mass="19507">MPGSSSTEPAEGTDMGPDSHDTAGARWLELVRRYYDGCSAGDVALTAATLHPEVEHFFLAPNQGSAPVRGAQHLARYWRKVQGMIEARWVVDRICAGEAQAVIEWTMFWRPTGGAQRVATRGAEWFAFEDGLIREIRSYYQMRPETSELEGFPYAARGYSVPGAEHSALHPAAGAAPP</sequence>
<reference evidence="3 4" key="1">
    <citation type="journal article" date="2020" name="Nature">
        <title>Bacterial chemolithoautotrophy via manganese oxidation.</title>
        <authorList>
            <person name="Yu H."/>
            <person name="Leadbetter J.R."/>
        </authorList>
    </citation>
    <scope>NUCLEOTIDE SEQUENCE [LARGE SCALE GENOMIC DNA]</scope>
    <source>
        <strain evidence="3 4">RBP-1</strain>
    </source>
</reference>
<feature type="domain" description="SnoaL-like" evidence="2">
    <location>
        <begin position="31"/>
        <end position="135"/>
    </location>
</feature>
<dbReference type="SUPFAM" id="SSF54427">
    <property type="entry name" value="NTF2-like"/>
    <property type="match status" value="1"/>
</dbReference>
<accession>A0A7X6DDY6</accession>
<name>A0A7X6DDY6_9BURK</name>
<keyword evidence="4" id="KW-1185">Reference proteome</keyword>
<comment type="caution">
    <text evidence="3">The sequence shown here is derived from an EMBL/GenBank/DDBJ whole genome shotgun (WGS) entry which is preliminary data.</text>
</comment>
<organism evidence="3 4">
    <name type="scientific">Ramlibacter lithotrophicus</name>
    <dbReference type="NCBI Taxonomy" id="2606681"/>
    <lineage>
        <taxon>Bacteria</taxon>
        <taxon>Pseudomonadati</taxon>
        <taxon>Pseudomonadota</taxon>
        <taxon>Betaproteobacteria</taxon>
        <taxon>Burkholderiales</taxon>
        <taxon>Comamonadaceae</taxon>
        <taxon>Ramlibacter</taxon>
    </lineage>
</organism>
<proteinExistence type="predicted"/>
<dbReference type="Gene3D" id="3.10.450.50">
    <property type="match status" value="1"/>
</dbReference>
<dbReference type="Proteomes" id="UP000521868">
    <property type="component" value="Unassembled WGS sequence"/>
</dbReference>
<dbReference type="AlphaFoldDB" id="A0A7X6DDY6"/>